<organism evidence="3 4">
    <name type="scientific">Deinococcus arenicola</name>
    <dbReference type="NCBI Taxonomy" id="2994950"/>
    <lineage>
        <taxon>Bacteria</taxon>
        <taxon>Thermotogati</taxon>
        <taxon>Deinococcota</taxon>
        <taxon>Deinococci</taxon>
        <taxon>Deinococcales</taxon>
        <taxon>Deinococcaceae</taxon>
        <taxon>Deinococcus</taxon>
    </lineage>
</organism>
<evidence type="ECO:0000259" key="2">
    <source>
        <dbReference type="SMART" id="SM00867"/>
    </source>
</evidence>
<comment type="caution">
    <text evidence="3">The sequence shown here is derived from an EMBL/GenBank/DDBJ whole genome shotgun (WGS) entry which is preliminary data.</text>
</comment>
<dbReference type="SMART" id="SM00867">
    <property type="entry name" value="YceI"/>
    <property type="match status" value="1"/>
</dbReference>
<gene>
    <name evidence="3" type="ORF">ORD21_03120</name>
</gene>
<accession>A0ABU4DMC6</accession>
<evidence type="ECO:0000313" key="3">
    <source>
        <dbReference type="EMBL" id="MDV6373587.1"/>
    </source>
</evidence>
<dbReference type="PANTHER" id="PTHR34406:SF1">
    <property type="entry name" value="PROTEIN YCEI"/>
    <property type="match status" value="1"/>
</dbReference>
<reference evidence="3 4" key="1">
    <citation type="submission" date="2022-11" db="EMBL/GenBank/DDBJ databases">
        <title>Deinococcus ZS9-10, Low Temperature and Draught-tolerating, UV-resistant Bacteria from Continental Antarctica.</title>
        <authorList>
            <person name="Cheng L."/>
        </authorList>
    </citation>
    <scope>NUCLEOTIDE SEQUENCE [LARGE SCALE GENOMIC DNA]</scope>
    <source>
        <strain evidence="3 4">ZS9-10</strain>
    </source>
</reference>
<proteinExistence type="predicted"/>
<feature type="domain" description="Lipid/polyisoprenoid-binding YceI-like" evidence="2">
    <location>
        <begin position="21"/>
        <end position="193"/>
    </location>
</feature>
<dbReference type="InterPro" id="IPR036761">
    <property type="entry name" value="TTHA0802/YceI-like_sf"/>
</dbReference>
<name>A0ABU4DMC6_9DEIO</name>
<feature type="chain" id="PRO_5047298152" evidence="1">
    <location>
        <begin position="18"/>
        <end position="195"/>
    </location>
</feature>
<evidence type="ECO:0000256" key="1">
    <source>
        <dbReference type="SAM" id="SignalP"/>
    </source>
</evidence>
<dbReference type="RefSeq" id="WP_317638896.1">
    <property type="nucleotide sequence ID" value="NZ_JAPMIV010000003.1"/>
</dbReference>
<dbReference type="Gene3D" id="2.40.128.110">
    <property type="entry name" value="Lipid/polyisoprenoid-binding, YceI-like"/>
    <property type="match status" value="1"/>
</dbReference>
<feature type="signal peptide" evidence="1">
    <location>
        <begin position="1"/>
        <end position="17"/>
    </location>
</feature>
<dbReference type="SUPFAM" id="SSF101874">
    <property type="entry name" value="YceI-like"/>
    <property type="match status" value="1"/>
</dbReference>
<dbReference type="Pfam" id="PF04264">
    <property type="entry name" value="YceI"/>
    <property type="match status" value="1"/>
</dbReference>
<dbReference type="PANTHER" id="PTHR34406">
    <property type="entry name" value="PROTEIN YCEI"/>
    <property type="match status" value="1"/>
</dbReference>
<dbReference type="Proteomes" id="UP001276150">
    <property type="component" value="Unassembled WGS sequence"/>
</dbReference>
<dbReference type="EMBL" id="JAPMIV010000003">
    <property type="protein sequence ID" value="MDV6373587.1"/>
    <property type="molecule type" value="Genomic_DNA"/>
</dbReference>
<keyword evidence="4" id="KW-1185">Reference proteome</keyword>
<dbReference type="InterPro" id="IPR007372">
    <property type="entry name" value="Lipid/polyisoprenoid-bd_YceI"/>
</dbReference>
<protein>
    <submittedName>
        <fullName evidence="3">YceI family protein</fullName>
    </submittedName>
</protein>
<keyword evidence="1" id="KW-0732">Signal</keyword>
<sequence>MRHLLILPALLLASAVAAPVKYAVTDLDSVNVMTAENETDIENFTAITNKIGGTVTFDAAAKTGSADLTVDGASIKTGVTARDGHMKSKDWFNFEANPTIRFKTTAVTWVSGDNYKVSGTLTMNGITKPVSTTARVKLTPANDVTKGMKIPGDALAVSLKMNVLLSDYGVQHPAIKAGRVQNNLPINLKFIASQP</sequence>
<evidence type="ECO:0000313" key="4">
    <source>
        <dbReference type="Proteomes" id="UP001276150"/>
    </source>
</evidence>